<organism evidence="2 3">
    <name type="scientific">Mucilaginibacter dorajii</name>
    <dbReference type="NCBI Taxonomy" id="692994"/>
    <lineage>
        <taxon>Bacteria</taxon>
        <taxon>Pseudomonadati</taxon>
        <taxon>Bacteroidota</taxon>
        <taxon>Sphingobacteriia</taxon>
        <taxon>Sphingobacteriales</taxon>
        <taxon>Sphingobacteriaceae</taxon>
        <taxon>Mucilaginibacter</taxon>
    </lineage>
</organism>
<gene>
    <name evidence="2" type="ORF">GCM10022210_00560</name>
</gene>
<accession>A0ABP7NZT3</accession>
<evidence type="ECO:0000313" key="3">
    <source>
        <dbReference type="Proteomes" id="UP001500742"/>
    </source>
</evidence>
<feature type="compositionally biased region" description="Basic and acidic residues" evidence="1">
    <location>
        <begin position="25"/>
        <end position="46"/>
    </location>
</feature>
<proteinExistence type="predicted"/>
<comment type="caution">
    <text evidence="2">The sequence shown here is derived from an EMBL/GenBank/DDBJ whole genome shotgun (WGS) entry which is preliminary data.</text>
</comment>
<feature type="compositionally biased region" description="Polar residues" evidence="1">
    <location>
        <begin position="1"/>
        <end position="10"/>
    </location>
</feature>
<evidence type="ECO:0000313" key="2">
    <source>
        <dbReference type="EMBL" id="GAA3957316.1"/>
    </source>
</evidence>
<dbReference type="EMBL" id="BAAAZC010000002">
    <property type="protein sequence ID" value="GAA3957316.1"/>
    <property type="molecule type" value="Genomic_DNA"/>
</dbReference>
<keyword evidence="3" id="KW-1185">Reference proteome</keyword>
<dbReference type="RefSeq" id="WP_259092881.1">
    <property type="nucleotide sequence ID" value="NZ_BAAAZC010000002.1"/>
</dbReference>
<name>A0ABP7NZT3_9SPHI</name>
<evidence type="ECO:0000256" key="1">
    <source>
        <dbReference type="SAM" id="MobiDB-lite"/>
    </source>
</evidence>
<reference evidence="3" key="1">
    <citation type="journal article" date="2019" name="Int. J. Syst. Evol. Microbiol.">
        <title>The Global Catalogue of Microorganisms (GCM) 10K type strain sequencing project: providing services to taxonomists for standard genome sequencing and annotation.</title>
        <authorList>
            <consortium name="The Broad Institute Genomics Platform"/>
            <consortium name="The Broad Institute Genome Sequencing Center for Infectious Disease"/>
            <person name="Wu L."/>
            <person name="Ma J."/>
        </authorList>
    </citation>
    <scope>NUCLEOTIDE SEQUENCE [LARGE SCALE GENOMIC DNA]</scope>
    <source>
        <strain evidence="3">JCM 16601</strain>
    </source>
</reference>
<dbReference type="Proteomes" id="UP001500742">
    <property type="component" value="Unassembled WGS sequence"/>
</dbReference>
<protein>
    <submittedName>
        <fullName evidence="2">Uncharacterized protein</fullName>
    </submittedName>
</protein>
<sequence length="54" mass="6057">MKTSASTGKANTLKKEGSPATQSTKELKTDFPMSEKDEIKKAEDRMRKRAKVNK</sequence>
<feature type="region of interest" description="Disordered" evidence="1">
    <location>
        <begin position="1"/>
        <end position="54"/>
    </location>
</feature>